<name>A0A1I7TMI6_9PELO</name>
<evidence type="ECO:0000313" key="1">
    <source>
        <dbReference type="Proteomes" id="UP000095282"/>
    </source>
</evidence>
<sequence>MVHNEMKKKRRMCSDKCERGKMDRVWMCIRSKGIASKDTLGPCRLIELSSEIVSKENVVFIEENGPIDTLASGS</sequence>
<proteinExistence type="predicted"/>
<dbReference type="Proteomes" id="UP000095282">
    <property type="component" value="Unplaced"/>
</dbReference>
<dbReference type="WBParaSite" id="Csp11.Scaffold628.g7402.t1">
    <property type="protein sequence ID" value="Csp11.Scaffold628.g7402.t1"/>
    <property type="gene ID" value="Csp11.Scaffold628.g7402"/>
</dbReference>
<organism evidence="1 2">
    <name type="scientific">Caenorhabditis tropicalis</name>
    <dbReference type="NCBI Taxonomy" id="1561998"/>
    <lineage>
        <taxon>Eukaryota</taxon>
        <taxon>Metazoa</taxon>
        <taxon>Ecdysozoa</taxon>
        <taxon>Nematoda</taxon>
        <taxon>Chromadorea</taxon>
        <taxon>Rhabditida</taxon>
        <taxon>Rhabditina</taxon>
        <taxon>Rhabditomorpha</taxon>
        <taxon>Rhabditoidea</taxon>
        <taxon>Rhabditidae</taxon>
        <taxon>Peloderinae</taxon>
        <taxon>Caenorhabditis</taxon>
    </lineage>
</organism>
<accession>A0A1I7TMI6</accession>
<keyword evidence="1" id="KW-1185">Reference proteome</keyword>
<reference evidence="2" key="1">
    <citation type="submission" date="2016-11" db="UniProtKB">
        <authorList>
            <consortium name="WormBaseParasite"/>
        </authorList>
    </citation>
    <scope>IDENTIFICATION</scope>
</reference>
<protein>
    <submittedName>
        <fullName evidence="2">Apple domain-containing protein</fullName>
    </submittedName>
</protein>
<dbReference type="AlphaFoldDB" id="A0A1I7TMI6"/>
<evidence type="ECO:0000313" key="2">
    <source>
        <dbReference type="WBParaSite" id="Csp11.Scaffold628.g7402.t1"/>
    </source>
</evidence>